<feature type="domain" description="Halobacterial output" evidence="1">
    <location>
        <begin position="5"/>
        <end position="71"/>
    </location>
</feature>
<keyword evidence="3" id="KW-1185">Reference proteome</keyword>
<evidence type="ECO:0000313" key="3">
    <source>
        <dbReference type="Proteomes" id="UP001321047"/>
    </source>
</evidence>
<dbReference type="AlphaFoldDB" id="A0AAP2ZBQ7"/>
<dbReference type="Pfam" id="PF18545">
    <property type="entry name" value="HalOD1"/>
    <property type="match status" value="1"/>
</dbReference>
<dbReference type="RefSeq" id="WP_342809359.1">
    <property type="nucleotide sequence ID" value="NZ_JAOPJZ010000012.1"/>
</dbReference>
<evidence type="ECO:0000313" key="2">
    <source>
        <dbReference type="EMBL" id="MCU4753034.1"/>
    </source>
</evidence>
<organism evidence="2 3">
    <name type="scientific">Natronosalvus hydrolyticus</name>
    <dbReference type="NCBI Taxonomy" id="2979988"/>
    <lineage>
        <taxon>Archaea</taxon>
        <taxon>Methanobacteriati</taxon>
        <taxon>Methanobacteriota</taxon>
        <taxon>Stenosarchaea group</taxon>
        <taxon>Halobacteria</taxon>
        <taxon>Halobacteriales</taxon>
        <taxon>Natrialbaceae</taxon>
        <taxon>Natronosalvus</taxon>
    </lineage>
</organism>
<comment type="caution">
    <text evidence="2">The sequence shown here is derived from an EMBL/GenBank/DDBJ whole genome shotgun (WGS) entry which is preliminary data.</text>
</comment>
<accession>A0AAP2ZBQ7</accession>
<dbReference type="EMBL" id="JAOPJZ010000012">
    <property type="protein sequence ID" value="MCU4753034.1"/>
    <property type="molecule type" value="Genomic_DNA"/>
</dbReference>
<gene>
    <name evidence="2" type="ORF">OB919_13795</name>
</gene>
<protein>
    <recommendedName>
        <fullName evidence="1">Halobacterial output domain-containing protein</fullName>
    </recommendedName>
</protein>
<evidence type="ECO:0000259" key="1">
    <source>
        <dbReference type="Pfam" id="PF18545"/>
    </source>
</evidence>
<dbReference type="Proteomes" id="UP001321047">
    <property type="component" value="Unassembled WGS sequence"/>
</dbReference>
<reference evidence="2 3" key="1">
    <citation type="submission" date="2022-09" db="EMBL/GenBank/DDBJ databases">
        <title>Enrichment on poylsaccharides allowed isolation of novel metabolic and taxonomic groups of Haloarchaea.</title>
        <authorList>
            <person name="Sorokin D.Y."/>
            <person name="Elcheninov A.G."/>
            <person name="Khizhniak T.V."/>
            <person name="Kolganova T.V."/>
            <person name="Kublanov I.V."/>
        </authorList>
    </citation>
    <scope>NUCLEOTIDE SEQUENCE [LARGE SCALE GENOMIC DNA]</scope>
    <source>
        <strain evidence="2 3">AArc-curdl1</strain>
    </source>
</reference>
<sequence>MPYNDIVVDVVEAIAQSDNIDSSEVEFTLAEYIDPGVLEKLENMDDSVWELTFRVSDHQVRLTHDGAIFVDGVKRENGTVRQE</sequence>
<name>A0AAP2ZBQ7_9EURY</name>
<proteinExistence type="predicted"/>
<dbReference type="InterPro" id="IPR040624">
    <property type="entry name" value="HalOD1"/>
</dbReference>